<feature type="transmembrane region" description="Helical" evidence="1">
    <location>
        <begin position="12"/>
        <end position="30"/>
    </location>
</feature>
<keyword evidence="3" id="KW-1185">Reference proteome</keyword>
<organism evidence="2 3">
    <name type="scientific">Paracoccus methylarcula</name>
    <dbReference type="NCBI Taxonomy" id="72022"/>
    <lineage>
        <taxon>Bacteria</taxon>
        <taxon>Pseudomonadati</taxon>
        <taxon>Pseudomonadota</taxon>
        <taxon>Alphaproteobacteria</taxon>
        <taxon>Rhodobacterales</taxon>
        <taxon>Paracoccaceae</taxon>
        <taxon>Paracoccus</taxon>
    </lineage>
</organism>
<evidence type="ECO:0000256" key="1">
    <source>
        <dbReference type="SAM" id="Phobius"/>
    </source>
</evidence>
<proteinExistence type="predicted"/>
<evidence type="ECO:0008006" key="4">
    <source>
        <dbReference type="Google" id="ProtNLM"/>
    </source>
</evidence>
<dbReference type="AlphaFoldDB" id="A0A422R179"/>
<feature type="transmembrane region" description="Helical" evidence="1">
    <location>
        <begin position="36"/>
        <end position="56"/>
    </location>
</feature>
<evidence type="ECO:0000313" key="3">
    <source>
        <dbReference type="Proteomes" id="UP000238137"/>
    </source>
</evidence>
<reference evidence="2" key="1">
    <citation type="submission" date="2018-05" db="EMBL/GenBank/DDBJ databases">
        <title>Reclassification of Methylarcula marina and Methylarcula terricola as Paracoccus methylarcula sp.nov., comb.nov. and Paracoccus terricola comb.nov.</title>
        <authorList>
            <person name="Shmareva M.N."/>
            <person name="Doronina N.V."/>
            <person name="Vasilenko O.V."/>
            <person name="Tarlachkov S.V."/>
            <person name="Trotsenko Y.A."/>
        </authorList>
    </citation>
    <scope>NUCLEOTIDE SEQUENCE [LARGE SCALE GENOMIC DNA]</scope>
    <source>
        <strain evidence="2">VKM B-2159</strain>
    </source>
</reference>
<sequence>MIRPELRIWLSRWSEALVAAAVTLAGLWLILRGGWFFALVGALVVLVGAALLIGAWRRLPFRRQVRAQGVVEIDEGAIRYYGATVLGGEVALRDLTEIRLLRLKGRGYWWLRSSSQEALLVPVDAAGADGLAHAFTALPGLDMGALSAALEHVAEQSDAVRTVWRRPD</sequence>
<name>A0A422R179_9RHOB</name>
<gene>
    <name evidence="2" type="ORF">A7A09_000780</name>
</gene>
<protein>
    <recommendedName>
        <fullName evidence="4">PH domain-containing protein</fullName>
    </recommendedName>
</protein>
<dbReference type="Proteomes" id="UP000238137">
    <property type="component" value="Unassembled WGS sequence"/>
</dbReference>
<evidence type="ECO:0000313" key="2">
    <source>
        <dbReference type="EMBL" id="RNF35979.1"/>
    </source>
</evidence>
<dbReference type="EMBL" id="PXNQ02000001">
    <property type="protein sequence ID" value="RNF35979.1"/>
    <property type="molecule type" value="Genomic_DNA"/>
</dbReference>
<accession>A0A422R179</accession>
<dbReference type="RefSeq" id="WP_106689429.1">
    <property type="nucleotide sequence ID" value="NZ_PXNQ02000001.1"/>
</dbReference>
<keyword evidence="1" id="KW-0472">Membrane</keyword>
<comment type="caution">
    <text evidence="2">The sequence shown here is derived from an EMBL/GenBank/DDBJ whole genome shotgun (WGS) entry which is preliminary data.</text>
</comment>
<keyword evidence="1" id="KW-0812">Transmembrane</keyword>
<keyword evidence="1" id="KW-1133">Transmembrane helix</keyword>
<dbReference type="OrthoDB" id="7851333at2"/>